<evidence type="ECO:0000313" key="1">
    <source>
        <dbReference type="EMBL" id="KAJ7697874.1"/>
    </source>
</evidence>
<accession>A0AAD7DS48</accession>
<dbReference type="AlphaFoldDB" id="A0AAD7DS48"/>
<dbReference type="EMBL" id="JARKIE010000028">
    <property type="protein sequence ID" value="KAJ7697874.1"/>
    <property type="molecule type" value="Genomic_DNA"/>
</dbReference>
<name>A0AAD7DS48_MYCRO</name>
<sequence>MHSPSIIIFVNRSASLGTHPASRRPVTIFGKQWESPAGRPEFYKMLQCGAHLIGSRQCITQVPHSPHAGGQYQTCSH</sequence>
<proteinExistence type="predicted"/>
<keyword evidence="2" id="KW-1185">Reference proteome</keyword>
<evidence type="ECO:0000313" key="2">
    <source>
        <dbReference type="Proteomes" id="UP001221757"/>
    </source>
</evidence>
<gene>
    <name evidence="1" type="ORF">B0H17DRAFT_1051452</name>
</gene>
<reference evidence="1" key="1">
    <citation type="submission" date="2023-03" db="EMBL/GenBank/DDBJ databases">
        <title>Massive genome expansion in bonnet fungi (Mycena s.s.) driven by repeated elements and novel gene families across ecological guilds.</title>
        <authorList>
            <consortium name="Lawrence Berkeley National Laboratory"/>
            <person name="Harder C.B."/>
            <person name="Miyauchi S."/>
            <person name="Viragh M."/>
            <person name="Kuo A."/>
            <person name="Thoen E."/>
            <person name="Andreopoulos B."/>
            <person name="Lu D."/>
            <person name="Skrede I."/>
            <person name="Drula E."/>
            <person name="Henrissat B."/>
            <person name="Morin E."/>
            <person name="Kohler A."/>
            <person name="Barry K."/>
            <person name="LaButti K."/>
            <person name="Morin E."/>
            <person name="Salamov A."/>
            <person name="Lipzen A."/>
            <person name="Mereny Z."/>
            <person name="Hegedus B."/>
            <person name="Baldrian P."/>
            <person name="Stursova M."/>
            <person name="Weitz H."/>
            <person name="Taylor A."/>
            <person name="Grigoriev I.V."/>
            <person name="Nagy L.G."/>
            <person name="Martin F."/>
            <person name="Kauserud H."/>
        </authorList>
    </citation>
    <scope>NUCLEOTIDE SEQUENCE</scope>
    <source>
        <strain evidence="1">CBHHK067</strain>
    </source>
</reference>
<dbReference type="Proteomes" id="UP001221757">
    <property type="component" value="Unassembled WGS sequence"/>
</dbReference>
<comment type="caution">
    <text evidence="1">The sequence shown here is derived from an EMBL/GenBank/DDBJ whole genome shotgun (WGS) entry which is preliminary data.</text>
</comment>
<organism evidence="1 2">
    <name type="scientific">Mycena rosella</name>
    <name type="common">Pink bonnet</name>
    <name type="synonym">Agaricus rosellus</name>
    <dbReference type="NCBI Taxonomy" id="1033263"/>
    <lineage>
        <taxon>Eukaryota</taxon>
        <taxon>Fungi</taxon>
        <taxon>Dikarya</taxon>
        <taxon>Basidiomycota</taxon>
        <taxon>Agaricomycotina</taxon>
        <taxon>Agaricomycetes</taxon>
        <taxon>Agaricomycetidae</taxon>
        <taxon>Agaricales</taxon>
        <taxon>Marasmiineae</taxon>
        <taxon>Mycenaceae</taxon>
        <taxon>Mycena</taxon>
    </lineage>
</organism>
<protein>
    <submittedName>
        <fullName evidence="1">Uncharacterized protein</fullName>
    </submittedName>
</protein>